<protein>
    <submittedName>
        <fullName evidence="2">Uncharacterized protein</fullName>
    </submittedName>
</protein>
<evidence type="ECO:0000313" key="3">
    <source>
        <dbReference type="Proteomes" id="UP001314170"/>
    </source>
</evidence>
<accession>A0AAV1SGQ1</accession>
<gene>
    <name evidence="2" type="ORF">DCAF_LOCUS22175</name>
</gene>
<evidence type="ECO:0000313" key="2">
    <source>
        <dbReference type="EMBL" id="CAK7349458.1"/>
    </source>
</evidence>
<comment type="caution">
    <text evidence="2">The sequence shown here is derived from an EMBL/GenBank/DDBJ whole genome shotgun (WGS) entry which is preliminary data.</text>
</comment>
<dbReference type="EMBL" id="CAWUPB010001173">
    <property type="protein sequence ID" value="CAK7349458.1"/>
    <property type="molecule type" value="Genomic_DNA"/>
</dbReference>
<dbReference type="Proteomes" id="UP001314170">
    <property type="component" value="Unassembled WGS sequence"/>
</dbReference>
<keyword evidence="3" id="KW-1185">Reference proteome</keyword>
<evidence type="ECO:0000256" key="1">
    <source>
        <dbReference type="SAM" id="MobiDB-lite"/>
    </source>
</evidence>
<sequence>MNRQQLATIAESHPSPADLQQSYPYDKKFSYLEIQKSYDVSIDSRSATKAIRISYDSSNPQKSYD</sequence>
<reference evidence="2 3" key="1">
    <citation type="submission" date="2024-01" db="EMBL/GenBank/DDBJ databases">
        <authorList>
            <person name="Waweru B."/>
        </authorList>
    </citation>
    <scope>NUCLEOTIDE SEQUENCE [LARGE SCALE GENOMIC DNA]</scope>
</reference>
<name>A0AAV1SGQ1_9ROSI</name>
<feature type="region of interest" description="Disordered" evidence="1">
    <location>
        <begin position="1"/>
        <end position="21"/>
    </location>
</feature>
<feature type="non-terminal residue" evidence="2">
    <location>
        <position position="65"/>
    </location>
</feature>
<dbReference type="AlphaFoldDB" id="A0AAV1SGQ1"/>
<proteinExistence type="predicted"/>
<organism evidence="2 3">
    <name type="scientific">Dovyalis caffra</name>
    <dbReference type="NCBI Taxonomy" id="77055"/>
    <lineage>
        <taxon>Eukaryota</taxon>
        <taxon>Viridiplantae</taxon>
        <taxon>Streptophyta</taxon>
        <taxon>Embryophyta</taxon>
        <taxon>Tracheophyta</taxon>
        <taxon>Spermatophyta</taxon>
        <taxon>Magnoliopsida</taxon>
        <taxon>eudicotyledons</taxon>
        <taxon>Gunneridae</taxon>
        <taxon>Pentapetalae</taxon>
        <taxon>rosids</taxon>
        <taxon>fabids</taxon>
        <taxon>Malpighiales</taxon>
        <taxon>Salicaceae</taxon>
        <taxon>Flacourtieae</taxon>
        <taxon>Dovyalis</taxon>
    </lineage>
</organism>